<organism evidence="1 2">
    <name type="scientific">Leptosia nina</name>
    <dbReference type="NCBI Taxonomy" id="320188"/>
    <lineage>
        <taxon>Eukaryota</taxon>
        <taxon>Metazoa</taxon>
        <taxon>Ecdysozoa</taxon>
        <taxon>Arthropoda</taxon>
        <taxon>Hexapoda</taxon>
        <taxon>Insecta</taxon>
        <taxon>Pterygota</taxon>
        <taxon>Neoptera</taxon>
        <taxon>Endopterygota</taxon>
        <taxon>Lepidoptera</taxon>
        <taxon>Glossata</taxon>
        <taxon>Ditrysia</taxon>
        <taxon>Papilionoidea</taxon>
        <taxon>Pieridae</taxon>
        <taxon>Pierinae</taxon>
        <taxon>Leptosia</taxon>
    </lineage>
</organism>
<dbReference type="AlphaFoldDB" id="A0AAV1IVC3"/>
<dbReference type="EMBL" id="CAVLEF010000002">
    <property type="protein sequence ID" value="CAK1540875.1"/>
    <property type="molecule type" value="Genomic_DNA"/>
</dbReference>
<reference evidence="1 2" key="1">
    <citation type="submission" date="2023-11" db="EMBL/GenBank/DDBJ databases">
        <authorList>
            <person name="Okamura Y."/>
        </authorList>
    </citation>
    <scope>NUCLEOTIDE SEQUENCE [LARGE SCALE GENOMIC DNA]</scope>
</reference>
<comment type="caution">
    <text evidence="1">The sequence shown here is derived from an EMBL/GenBank/DDBJ whole genome shotgun (WGS) entry which is preliminary data.</text>
</comment>
<proteinExistence type="predicted"/>
<keyword evidence="2" id="KW-1185">Reference proteome</keyword>
<evidence type="ECO:0000313" key="2">
    <source>
        <dbReference type="Proteomes" id="UP001497472"/>
    </source>
</evidence>
<dbReference type="Proteomes" id="UP001497472">
    <property type="component" value="Unassembled WGS sequence"/>
</dbReference>
<name>A0AAV1IVC3_9NEOP</name>
<accession>A0AAV1IVC3</accession>
<protein>
    <submittedName>
        <fullName evidence="1">Uncharacterized protein</fullName>
    </submittedName>
</protein>
<sequence length="163" mass="18543">MANDNIIINELLTFIQNKADVLDELTIIQICAGNFSEQEIDMAKNIIFSSCSTSKPITRKGDDKKKKNVRDIIKIIKETDPDVQPMFVARDLSRLPPVTLDNVDVSRLLKDMSILRTELLETKKASEPPNLCAEFKSIKDELEAFRKECLTKADLSKIFKKIE</sequence>
<gene>
    <name evidence="1" type="ORF">LNINA_LOCUS896</name>
</gene>
<evidence type="ECO:0000313" key="1">
    <source>
        <dbReference type="EMBL" id="CAK1540875.1"/>
    </source>
</evidence>